<reference evidence="3" key="1">
    <citation type="journal article" date="2019" name="Int. J. Syst. Evol. Microbiol.">
        <title>The Global Catalogue of Microorganisms (GCM) 10K type strain sequencing project: providing services to taxonomists for standard genome sequencing and annotation.</title>
        <authorList>
            <consortium name="The Broad Institute Genomics Platform"/>
            <consortium name="The Broad Institute Genome Sequencing Center for Infectious Disease"/>
            <person name="Wu L."/>
            <person name="Ma J."/>
        </authorList>
    </citation>
    <scope>NUCLEOTIDE SEQUENCE [LARGE SCALE GENOMIC DNA]</scope>
    <source>
        <strain evidence="3">NBRC 105857</strain>
    </source>
</reference>
<organism evidence="2 3">
    <name type="scientific">Limnobacter litoralis</name>
    <dbReference type="NCBI Taxonomy" id="481366"/>
    <lineage>
        <taxon>Bacteria</taxon>
        <taxon>Pseudomonadati</taxon>
        <taxon>Pseudomonadota</taxon>
        <taxon>Betaproteobacteria</taxon>
        <taxon>Burkholderiales</taxon>
        <taxon>Burkholderiaceae</taxon>
        <taxon>Limnobacter</taxon>
    </lineage>
</organism>
<accession>A0ABQ5YLZ6</accession>
<dbReference type="Proteomes" id="UP001156664">
    <property type="component" value="Unassembled WGS sequence"/>
</dbReference>
<proteinExistence type="predicted"/>
<keyword evidence="1" id="KW-1133">Transmembrane helix</keyword>
<evidence type="ECO:0000313" key="2">
    <source>
        <dbReference type="EMBL" id="GLR25154.1"/>
    </source>
</evidence>
<sequence length="197" mass="21383">MNRLQTKHLRQSGISIIEAVVAALVLSIGIAGFAKQWNLVMSSNVDSASASRINSLVGNLNMSIQAHASELEGTMSANEYFQNVSGFAKQLANQVNASISAKGLYTCKKGIPVPTENTETNAWSNSSTLFNVIGQANAVCITVNTDPQDFKVQAEDGKFTHYRRWSTQANWLTLTGDTSQAPLTLNLQLIIAYPEPY</sequence>
<dbReference type="EMBL" id="BSOJ01000004">
    <property type="protein sequence ID" value="GLR25154.1"/>
    <property type="molecule type" value="Genomic_DNA"/>
</dbReference>
<keyword evidence="1" id="KW-0472">Membrane</keyword>
<dbReference type="RefSeq" id="WP_284279473.1">
    <property type="nucleotide sequence ID" value="NZ_BSOJ01000004.1"/>
</dbReference>
<evidence type="ECO:0008006" key="4">
    <source>
        <dbReference type="Google" id="ProtNLM"/>
    </source>
</evidence>
<keyword evidence="1" id="KW-0812">Transmembrane</keyword>
<evidence type="ECO:0000256" key="1">
    <source>
        <dbReference type="SAM" id="Phobius"/>
    </source>
</evidence>
<evidence type="ECO:0000313" key="3">
    <source>
        <dbReference type="Proteomes" id="UP001156664"/>
    </source>
</evidence>
<comment type="caution">
    <text evidence="2">The sequence shown here is derived from an EMBL/GenBank/DDBJ whole genome shotgun (WGS) entry which is preliminary data.</text>
</comment>
<feature type="transmembrane region" description="Helical" evidence="1">
    <location>
        <begin position="12"/>
        <end position="34"/>
    </location>
</feature>
<gene>
    <name evidence="2" type="ORF">GCM10007875_02410</name>
</gene>
<name>A0ABQ5YLZ6_9BURK</name>
<keyword evidence="3" id="KW-1185">Reference proteome</keyword>
<protein>
    <recommendedName>
        <fullName evidence="4">Prepilin-type N-terminal cleavage/methylation domain-containing protein</fullName>
    </recommendedName>
</protein>